<evidence type="ECO:0000259" key="4">
    <source>
        <dbReference type="Pfam" id="PF17177"/>
    </source>
</evidence>
<feature type="region of interest" description="Disordered" evidence="3">
    <location>
        <begin position="345"/>
        <end position="365"/>
    </location>
</feature>
<dbReference type="Pfam" id="PF13041">
    <property type="entry name" value="PPR_2"/>
    <property type="match status" value="1"/>
</dbReference>
<feature type="repeat" description="PPR" evidence="2">
    <location>
        <begin position="597"/>
        <end position="631"/>
    </location>
</feature>
<sequence length="755" mass="85611">MMELRETGIGFAGTVRVGGLCENGKAVGVCRERRRWKVDVRRGDRSRLMMAISEDRKMELLMRKKPKSSFVEIKEILNLLRQGYNKSAYVAYMQLRRAKRKVITRPQYIYLTDQLGRHHGLHTARVVFDDMHRKHKACAHGFNTLLKVYADSGHPRKCRNLLDEMETRFVTPDATSYTILMQAWLQRGEMDEALGVYDEMVAASIEPNSMTLEVLMKGFLAQKRYKAVLAVDESRHEYTGLHANTDALAVLIRANAALKNVDKVRESYELMLANFEEYRVWKVEEDARIAAEKEEQALLAEKEAAAAAEALAQAAAAGDVGNEDWESEDSLEEVKLPESRKPFVVKKEKQAERPPPLVSTIFGDVDDSELEEDFEALDDEEAADEFYEEDDEGYEFDEDQDEESRSATKRKPRPEWPATVKLNDSGFIAVLEAFSGRPEEIHQVLSDMANSPVPLTIEVLNAAMLGFVDGEDLNGVRWIFDKIAEDDLEYPALEVLKLKLRGFSALNDPEGVSQVHQIMINGNEKPDKYLMNLLVDSYRLLELPTMAEKAFEELRGLGLKGNLGTYNILLQMYADRGAPEDAEGVIDRMTRRKLRGNTRSYNLLLQAYANAGDRDQLIPLFQRMHSSEVPANELTMGILLDTILEGGDDELIDNLKDEFDRMGVEWSEAMLEKAAKYYSSKPNPVDGLADMSERLALREELQLESLGPLLSALIASGNQTRAEIFIETLEEKDPDDEMYQQKIDELLRTQLVGKQ</sequence>
<dbReference type="Gene3D" id="1.25.40.10">
    <property type="entry name" value="Tetratricopeptide repeat domain"/>
    <property type="match status" value="3"/>
</dbReference>
<dbReference type="PROSITE" id="PS51375">
    <property type="entry name" value="PPR"/>
    <property type="match status" value="4"/>
</dbReference>
<evidence type="ECO:0000256" key="1">
    <source>
        <dbReference type="ARBA" id="ARBA00022737"/>
    </source>
</evidence>
<feature type="repeat" description="PPR" evidence="2">
    <location>
        <begin position="173"/>
        <end position="207"/>
    </location>
</feature>
<feature type="region of interest" description="Disordered" evidence="3">
    <location>
        <begin position="386"/>
        <end position="416"/>
    </location>
</feature>
<organism evidence="5 6">
    <name type="scientific">Rhodosorus marinus</name>
    <dbReference type="NCBI Taxonomy" id="101924"/>
    <lineage>
        <taxon>Eukaryota</taxon>
        <taxon>Rhodophyta</taxon>
        <taxon>Stylonematophyceae</taxon>
        <taxon>Stylonematales</taxon>
        <taxon>Stylonemataceae</taxon>
        <taxon>Rhodosorus</taxon>
    </lineage>
</organism>
<gene>
    <name evidence="5" type="ORF">NDN08_006104</name>
</gene>
<evidence type="ECO:0000256" key="2">
    <source>
        <dbReference type="PROSITE-ProRule" id="PRU00708"/>
    </source>
</evidence>
<feature type="repeat" description="PPR" evidence="2">
    <location>
        <begin position="562"/>
        <end position="596"/>
    </location>
</feature>
<feature type="domain" description="PROP1-like PPR" evidence="4">
    <location>
        <begin position="546"/>
        <end position="653"/>
    </location>
</feature>
<dbReference type="AlphaFoldDB" id="A0AAV8ULA7"/>
<evidence type="ECO:0000313" key="5">
    <source>
        <dbReference type="EMBL" id="KAJ8902784.1"/>
    </source>
</evidence>
<dbReference type="EMBL" id="JAMWBK010000008">
    <property type="protein sequence ID" value="KAJ8902784.1"/>
    <property type="molecule type" value="Genomic_DNA"/>
</dbReference>
<evidence type="ECO:0000256" key="3">
    <source>
        <dbReference type="SAM" id="MobiDB-lite"/>
    </source>
</evidence>
<dbReference type="Pfam" id="PF01535">
    <property type="entry name" value="PPR"/>
    <property type="match status" value="1"/>
</dbReference>
<keyword evidence="6" id="KW-1185">Reference proteome</keyword>
<name>A0AAV8ULA7_9RHOD</name>
<dbReference type="InterPro" id="IPR033443">
    <property type="entry name" value="PROP1-like_PPR_dom"/>
</dbReference>
<comment type="caution">
    <text evidence="5">The sequence shown here is derived from an EMBL/GenBank/DDBJ whole genome shotgun (WGS) entry which is preliminary data.</text>
</comment>
<dbReference type="NCBIfam" id="TIGR00756">
    <property type="entry name" value="PPR"/>
    <property type="match status" value="2"/>
</dbReference>
<dbReference type="PANTHER" id="PTHR47447:SF25">
    <property type="entry name" value="SAP DOMAIN-CONTAINING PROTEIN"/>
    <property type="match status" value="1"/>
</dbReference>
<proteinExistence type="predicted"/>
<feature type="compositionally biased region" description="Acidic residues" evidence="3">
    <location>
        <begin position="386"/>
        <end position="402"/>
    </location>
</feature>
<dbReference type="InterPro" id="IPR002885">
    <property type="entry name" value="PPR_rpt"/>
</dbReference>
<reference evidence="5 6" key="1">
    <citation type="journal article" date="2023" name="Nat. Commun.">
        <title>Origin of minicircular mitochondrial genomes in red algae.</title>
        <authorList>
            <person name="Lee Y."/>
            <person name="Cho C.H."/>
            <person name="Lee Y.M."/>
            <person name="Park S.I."/>
            <person name="Yang J.H."/>
            <person name="West J.A."/>
            <person name="Bhattacharya D."/>
            <person name="Yoon H.S."/>
        </authorList>
    </citation>
    <scope>NUCLEOTIDE SEQUENCE [LARGE SCALE GENOMIC DNA]</scope>
    <source>
        <strain evidence="5 6">CCMP1338</strain>
        <tissue evidence="5">Whole cell</tissue>
    </source>
</reference>
<dbReference type="Proteomes" id="UP001157974">
    <property type="component" value="Unassembled WGS sequence"/>
</dbReference>
<dbReference type="InterPro" id="IPR011990">
    <property type="entry name" value="TPR-like_helical_dom_sf"/>
</dbReference>
<dbReference type="PANTHER" id="PTHR47447">
    <property type="entry name" value="OS03G0856100 PROTEIN"/>
    <property type="match status" value="1"/>
</dbReference>
<accession>A0AAV8ULA7</accession>
<evidence type="ECO:0000313" key="6">
    <source>
        <dbReference type="Proteomes" id="UP001157974"/>
    </source>
</evidence>
<keyword evidence="1" id="KW-0677">Repeat</keyword>
<feature type="repeat" description="PPR" evidence="2">
    <location>
        <begin position="138"/>
        <end position="172"/>
    </location>
</feature>
<dbReference type="Pfam" id="PF17177">
    <property type="entry name" value="PPR_long"/>
    <property type="match status" value="1"/>
</dbReference>
<protein>
    <recommendedName>
        <fullName evidence="4">PROP1-like PPR domain-containing protein</fullName>
    </recommendedName>
</protein>